<keyword evidence="10" id="KW-0862">Zinc</keyword>
<dbReference type="GO" id="GO:0004526">
    <property type="term" value="F:ribonuclease P activity"/>
    <property type="evidence" value="ECO:0007669"/>
    <property type="project" value="UniProtKB-EC"/>
</dbReference>
<evidence type="ECO:0000256" key="11">
    <source>
        <dbReference type="ARBA" id="ARBA00022842"/>
    </source>
</evidence>
<comment type="catalytic activity">
    <reaction evidence="1">
        <text>Endonucleolytic cleavage of RNA, removing 5'-extranucleotides from tRNA precursor.</text>
        <dbReference type="EC" id="3.1.26.5"/>
    </reaction>
</comment>
<evidence type="ECO:0000256" key="10">
    <source>
        <dbReference type="ARBA" id="ARBA00022833"/>
    </source>
</evidence>
<keyword evidence="17" id="KW-1185">Reference proteome</keyword>
<dbReference type="Pfam" id="PF16953">
    <property type="entry name" value="PRORP"/>
    <property type="match status" value="1"/>
</dbReference>
<dbReference type="Pfam" id="PF17177">
    <property type="entry name" value="PPR_long"/>
    <property type="match status" value="2"/>
</dbReference>
<keyword evidence="5" id="KW-0819">tRNA processing</keyword>
<name>A0A9Q0JRS8_9ROSI</name>
<dbReference type="InterPro" id="IPR031595">
    <property type="entry name" value="PRORP_C"/>
</dbReference>
<dbReference type="InterPro" id="IPR011990">
    <property type="entry name" value="TPR-like_helical_dom_sf"/>
</dbReference>
<feature type="domain" description="PRORP" evidence="14">
    <location>
        <begin position="562"/>
        <end position="786"/>
    </location>
</feature>
<comment type="similarity">
    <text evidence="3">Belongs to the PPR family. P subfamily.</text>
</comment>
<feature type="domain" description="PROP1-like PPR" evidence="15">
    <location>
        <begin position="196"/>
        <end position="246"/>
    </location>
</feature>
<feature type="domain" description="PROP1-like PPR" evidence="15">
    <location>
        <begin position="373"/>
        <end position="519"/>
    </location>
</feature>
<evidence type="ECO:0000259" key="15">
    <source>
        <dbReference type="Pfam" id="PF17177"/>
    </source>
</evidence>
<dbReference type="AlphaFoldDB" id="A0A9Q0JRS8"/>
<keyword evidence="8" id="KW-0677">Repeat</keyword>
<evidence type="ECO:0000256" key="5">
    <source>
        <dbReference type="ARBA" id="ARBA00022694"/>
    </source>
</evidence>
<feature type="compositionally biased region" description="Polar residues" evidence="13">
    <location>
        <begin position="352"/>
        <end position="363"/>
    </location>
</feature>
<keyword evidence="6" id="KW-0540">Nuclease</keyword>
<comment type="cofactor">
    <cofactor evidence="2">
        <name>Mg(2+)</name>
        <dbReference type="ChEBI" id="CHEBI:18420"/>
    </cofactor>
</comment>
<dbReference type="OrthoDB" id="46913at2759"/>
<evidence type="ECO:0000256" key="4">
    <source>
        <dbReference type="ARBA" id="ARBA00012179"/>
    </source>
</evidence>
<reference evidence="16" key="1">
    <citation type="submission" date="2022-02" db="EMBL/GenBank/DDBJ databases">
        <authorList>
            <person name="Henning P.M."/>
            <person name="McCubbin A.G."/>
            <person name="Shore J.S."/>
        </authorList>
    </citation>
    <scope>NUCLEOTIDE SEQUENCE</scope>
    <source>
        <strain evidence="16">F60SS</strain>
        <tissue evidence="16">Leaves</tissue>
    </source>
</reference>
<keyword evidence="9" id="KW-0378">Hydrolase</keyword>
<dbReference type="GO" id="GO:0046872">
    <property type="term" value="F:metal ion binding"/>
    <property type="evidence" value="ECO:0007669"/>
    <property type="project" value="UniProtKB-KW"/>
</dbReference>
<dbReference type="FunFam" id="3.40.50.11980:FF:000002">
    <property type="entry name" value="Proteinaceous RNase P 2"/>
    <property type="match status" value="1"/>
</dbReference>
<evidence type="ECO:0000256" key="9">
    <source>
        <dbReference type="ARBA" id="ARBA00022801"/>
    </source>
</evidence>
<accession>A0A9Q0JRS8</accession>
<feature type="region of interest" description="Disordered" evidence="13">
    <location>
        <begin position="349"/>
        <end position="370"/>
    </location>
</feature>
<dbReference type="Gene3D" id="1.25.40.10">
    <property type="entry name" value="Tetratricopeptide repeat domain"/>
    <property type="match status" value="1"/>
</dbReference>
<feature type="region of interest" description="Disordered" evidence="13">
    <location>
        <begin position="120"/>
        <end position="187"/>
    </location>
</feature>
<evidence type="ECO:0000313" key="17">
    <source>
        <dbReference type="Proteomes" id="UP001141552"/>
    </source>
</evidence>
<evidence type="ECO:0000259" key="14">
    <source>
        <dbReference type="Pfam" id="PF16953"/>
    </source>
</evidence>
<dbReference type="InterPro" id="IPR033443">
    <property type="entry name" value="PROP1-like_PPR_dom"/>
</dbReference>
<sequence length="796" mass="88785">MSYHVKMLLFRPHMGCFAFNTTQQKHILPIILCKYPTSSQALKFHCLCHSLPCLPPKHTRTCFTNTHAKFSATRHESAAKTANLRTRKENGSGFYSWTLEGKRVVTKRVNNIVRPEPVEEKTEKLLRRGKNAKKDTNAGKRRERSSRKSLESKGGQVVDDGEMANKIKRGGDSLVEDKKAGKRSKKGEAVDASGVGLKFSFDRCSKSGDVIGAIELYDSTRGKGIKMGQYHYGVLLYLCSSAAVGVVQPAKSGSVNASRELDVLNESNEGLKALMELGESGIGGMEMDFRENDDSQRCSDIGRESKKIDAIEVNSNGSLDGLDTTSLDEKENLAMFSSGYRESVSKHVDGRNVQSEGNDSNNHGNGGIQVSEETRKYALRRGFEIYEQMCVEKVPANEAILTAVARMAMSVGNGDMAFDMVKQMKQLGINPRLRSYVPALSVFCSAGDVEKAFAVERHMLEHDVYPEQPELEALLRLSVEAGKGDKVYYVLHKLRTTVGKVSPSAASVIIRWFKSKAASSVGRAKWDPKVIKEAIGNGGGGWHGQGWLGKGEWNISNTMVGPDGFCKCCGEKLAIVDLDPAETQNFAESVASIAIKGEKDSSFQKFQKWLDYYGPFEAVVDGANVGTYRDRRFMPYKVNAIVNGIRYKLSSKKCPLIILHNRRTFGQKMNEQANKALVEKWKNAGALYTTPTGSNDDWYWLYAAIKFKCLLVTNDEMRDHKFQLLGNDFFPKWKERHQVRFSFSKSGLAFHMPPSCSVVIQESEKGHWHIPIETGHDYQTERPWLCVTRTNFSKAK</sequence>
<proteinExistence type="inferred from homology"/>
<dbReference type="GO" id="GO:0001682">
    <property type="term" value="P:tRNA 5'-leader removal"/>
    <property type="evidence" value="ECO:0007669"/>
    <property type="project" value="TreeGrafter"/>
</dbReference>
<evidence type="ECO:0000256" key="1">
    <source>
        <dbReference type="ARBA" id="ARBA00000928"/>
    </source>
</evidence>
<evidence type="ECO:0000256" key="7">
    <source>
        <dbReference type="ARBA" id="ARBA00022723"/>
    </source>
</evidence>
<dbReference type="PANTHER" id="PTHR13547">
    <property type="match status" value="1"/>
</dbReference>
<dbReference type="Gene3D" id="3.40.50.11980">
    <property type="match status" value="1"/>
</dbReference>
<protein>
    <recommendedName>
        <fullName evidence="4">ribonuclease P</fullName>
        <ecNumber evidence="4">3.1.26.5</ecNumber>
    </recommendedName>
</protein>
<keyword evidence="7" id="KW-0479">Metal-binding</keyword>
<evidence type="ECO:0000313" key="16">
    <source>
        <dbReference type="EMBL" id="KAJ4850470.1"/>
    </source>
</evidence>
<keyword evidence="12" id="KW-0464">Manganese</keyword>
<gene>
    <name evidence="16" type="ORF">Tsubulata_031802</name>
</gene>
<evidence type="ECO:0000256" key="3">
    <source>
        <dbReference type="ARBA" id="ARBA00007626"/>
    </source>
</evidence>
<feature type="compositionally biased region" description="Basic and acidic residues" evidence="13">
    <location>
        <begin position="163"/>
        <end position="179"/>
    </location>
</feature>
<feature type="compositionally biased region" description="Basic and acidic residues" evidence="13">
    <location>
        <begin position="120"/>
        <end position="151"/>
    </location>
</feature>
<evidence type="ECO:0000256" key="12">
    <source>
        <dbReference type="ARBA" id="ARBA00023211"/>
    </source>
</evidence>
<dbReference type="Proteomes" id="UP001141552">
    <property type="component" value="Unassembled WGS sequence"/>
</dbReference>
<dbReference type="EMBL" id="JAKUCV010000313">
    <property type="protein sequence ID" value="KAJ4850470.1"/>
    <property type="molecule type" value="Genomic_DNA"/>
</dbReference>
<reference evidence="16" key="2">
    <citation type="journal article" date="2023" name="Plants (Basel)">
        <title>Annotation of the Turnera subulata (Passifloraceae) Draft Genome Reveals the S-Locus Evolved after the Divergence of Turneroideae from Passifloroideae in a Stepwise Manner.</title>
        <authorList>
            <person name="Henning P.M."/>
            <person name="Roalson E.H."/>
            <person name="Mir W."/>
            <person name="McCubbin A.G."/>
            <person name="Shore J.S."/>
        </authorList>
    </citation>
    <scope>NUCLEOTIDE SEQUENCE</scope>
    <source>
        <strain evidence="16">F60SS</strain>
    </source>
</reference>
<organism evidence="16 17">
    <name type="scientific">Turnera subulata</name>
    <dbReference type="NCBI Taxonomy" id="218843"/>
    <lineage>
        <taxon>Eukaryota</taxon>
        <taxon>Viridiplantae</taxon>
        <taxon>Streptophyta</taxon>
        <taxon>Embryophyta</taxon>
        <taxon>Tracheophyta</taxon>
        <taxon>Spermatophyta</taxon>
        <taxon>Magnoliopsida</taxon>
        <taxon>eudicotyledons</taxon>
        <taxon>Gunneridae</taxon>
        <taxon>Pentapetalae</taxon>
        <taxon>rosids</taxon>
        <taxon>fabids</taxon>
        <taxon>Malpighiales</taxon>
        <taxon>Passifloraceae</taxon>
        <taxon>Turnera</taxon>
    </lineage>
</organism>
<comment type="caution">
    <text evidence="16">The sequence shown here is derived from an EMBL/GenBank/DDBJ whole genome shotgun (WGS) entry which is preliminary data.</text>
</comment>
<evidence type="ECO:0000256" key="13">
    <source>
        <dbReference type="SAM" id="MobiDB-lite"/>
    </source>
</evidence>
<dbReference type="PANTHER" id="PTHR13547:SF7">
    <property type="entry name" value="RIBONUCLEASE P"/>
    <property type="match status" value="1"/>
</dbReference>
<keyword evidence="11" id="KW-0460">Magnesium</keyword>
<evidence type="ECO:0000256" key="2">
    <source>
        <dbReference type="ARBA" id="ARBA00001946"/>
    </source>
</evidence>
<evidence type="ECO:0000256" key="6">
    <source>
        <dbReference type="ARBA" id="ARBA00022722"/>
    </source>
</evidence>
<dbReference type="EC" id="3.1.26.5" evidence="4"/>
<evidence type="ECO:0000256" key="8">
    <source>
        <dbReference type="ARBA" id="ARBA00022737"/>
    </source>
</evidence>